<evidence type="ECO:0000313" key="8">
    <source>
        <dbReference type="EMBL" id="NDK90761.1"/>
    </source>
</evidence>
<dbReference type="InterPro" id="IPR058694">
    <property type="entry name" value="Fn3_SaeA_4th"/>
</dbReference>
<name>A0A7K3LRS2_9ACTN</name>
<feature type="domain" description="SaeA third Fn3-like" evidence="5">
    <location>
        <begin position="475"/>
        <end position="575"/>
    </location>
</feature>
<evidence type="ECO:0000256" key="1">
    <source>
        <dbReference type="SAM" id="MobiDB-lite"/>
    </source>
</evidence>
<comment type="caution">
    <text evidence="8">The sequence shown here is derived from an EMBL/GenBank/DDBJ whole genome shotgun (WGS) entry which is preliminary data.</text>
</comment>
<sequence length="811" mass="88257">MTSISPETYLATLQVWRGWATDQGYPTPEPPRLVEISRIPQQWADGPLSPLETAYRETIDHLLAQTTLGVTPEIAVAHMPEHLRAAPDVPDPEPAPRRDDPPAAATATDDPQARILRALIEWRTAQIANGVEGADSIKDVTLRNLLRRNQTSVNQIRRKLTGAAAALAPEIATVIAAFADEPTDKPETVTPEPRRTPRPPVTPAAPQPTPTPTTAPSSPAASSAPAADTTSAHTTADTTGQAGSATGTGTGRTWSHGDFCEYDYPETDVEPGRIKVGTAGDGVQLSWESWPTEGRETVLYRVVSGDDVAPYKPESGELIGVTTTAALDDGRFLASAVRVFQVWCHVGVDESSARAAQPVKWAEGEEVSPVEGMRLSEESGRVIGEWSVHPGTRSVRVYRIPLEGSGPPVANPSNQICSDQPNLTGFVDSGATRGRRFLYAVQAEVMVNDSARLSRQVKKDVLVTVDLDPVTDLTVTMSESGSTFDLRWSTPESGQQVQIHRFASPPPAGLENEDRDASAITVQGFTEESRIKDPVTALDPTTSQMTRVLWPTDWERAYLTPVTLANGRVRIGTTQVQTRPLPAVIKPRIIERFNTELITFGWPAGAAEVQVFVGSTTLSPEEICSQSRPSAVVSASTHRRDGAIIMPQRLGANGCTVCLVPVAYSRGEQIRGEIATLAYPGLTRMEYRFESVPTDNPRSRVLRLWVGSESELANPPALVLVANRERLPLDLRDGHNLQFLVRGQRTPHCELPHIQPGVHRTDFYVDLGNEFAFVRVFVDDTADRTPRVALTDPPMQQLWQFRAPTPQGDQG</sequence>
<dbReference type="InterPro" id="IPR058691">
    <property type="entry name" value="Fn3_SaeA_1st"/>
</dbReference>
<dbReference type="AlphaFoldDB" id="A0A7K3LRS2"/>
<feature type="domain" description="SaeA fifth Fn3-like" evidence="7">
    <location>
        <begin position="682"/>
        <end position="799"/>
    </location>
</feature>
<dbReference type="Pfam" id="PF25834">
    <property type="entry name" value="Fn3_SaeA_4th"/>
    <property type="match status" value="1"/>
</dbReference>
<feature type="region of interest" description="Disordered" evidence="1">
    <location>
        <begin position="84"/>
        <end position="111"/>
    </location>
</feature>
<feature type="compositionally biased region" description="Low complexity" evidence="1">
    <location>
        <begin position="102"/>
        <end position="111"/>
    </location>
</feature>
<evidence type="ECO:0000259" key="4">
    <source>
        <dbReference type="Pfam" id="PF25833"/>
    </source>
</evidence>
<dbReference type="Pfam" id="PF25835">
    <property type="entry name" value="Fn3_SaeA_5th"/>
    <property type="match status" value="1"/>
</dbReference>
<dbReference type="Proteomes" id="UP000466307">
    <property type="component" value="Unassembled WGS sequence"/>
</dbReference>
<dbReference type="Pfam" id="PF25832">
    <property type="entry name" value="Fn3_SaeA_2nd"/>
    <property type="match status" value="1"/>
</dbReference>
<feature type="compositionally biased region" description="Low complexity" evidence="1">
    <location>
        <begin position="214"/>
        <end position="253"/>
    </location>
</feature>
<dbReference type="EMBL" id="JAADZU010000046">
    <property type="protein sequence ID" value="NDK90761.1"/>
    <property type="molecule type" value="Genomic_DNA"/>
</dbReference>
<organism evidence="8 9">
    <name type="scientific">Gordonia desulfuricans</name>
    <dbReference type="NCBI Taxonomy" id="89051"/>
    <lineage>
        <taxon>Bacteria</taxon>
        <taxon>Bacillati</taxon>
        <taxon>Actinomycetota</taxon>
        <taxon>Actinomycetes</taxon>
        <taxon>Mycobacteriales</taxon>
        <taxon>Gordoniaceae</taxon>
        <taxon>Gordonia</taxon>
    </lineage>
</organism>
<dbReference type="RefSeq" id="WP_059036585.1">
    <property type="nucleotide sequence ID" value="NZ_JAADZU010000046.1"/>
</dbReference>
<protein>
    <submittedName>
        <fullName evidence="8">Uncharacterized protein</fullName>
    </submittedName>
</protein>
<feature type="domain" description="SaeA second Fn3-like" evidence="4">
    <location>
        <begin position="370"/>
        <end position="461"/>
    </location>
</feature>
<evidence type="ECO:0000259" key="5">
    <source>
        <dbReference type="Pfam" id="PF25834"/>
    </source>
</evidence>
<feature type="compositionally biased region" description="Pro residues" evidence="1">
    <location>
        <begin position="198"/>
        <end position="213"/>
    </location>
</feature>
<keyword evidence="9" id="KW-1185">Reference proteome</keyword>
<proteinExistence type="predicted"/>
<dbReference type="Pfam" id="PF25836">
    <property type="entry name" value="Fn3_SaeA_6th"/>
    <property type="match status" value="1"/>
</dbReference>
<reference evidence="8 9" key="1">
    <citation type="submission" date="2020-01" db="EMBL/GenBank/DDBJ databases">
        <title>Investigation of new actinobacteria for the biodesulphurisation of diesel fuel.</title>
        <authorList>
            <person name="Athi Narayanan S.M."/>
        </authorList>
    </citation>
    <scope>NUCLEOTIDE SEQUENCE [LARGE SCALE GENOMIC DNA]</scope>
    <source>
        <strain evidence="8 9">213E</strain>
    </source>
</reference>
<evidence type="ECO:0000259" key="3">
    <source>
        <dbReference type="Pfam" id="PF25832"/>
    </source>
</evidence>
<feature type="domain" description="SaeA N-terminal" evidence="2">
    <location>
        <begin position="115"/>
        <end position="175"/>
    </location>
</feature>
<evidence type="ECO:0000259" key="2">
    <source>
        <dbReference type="Pfam" id="PF25831"/>
    </source>
</evidence>
<dbReference type="InterPro" id="IPR058693">
    <property type="entry name" value="Fn3_SaeA_3rd"/>
</dbReference>
<gene>
    <name evidence="8" type="ORF">GYA93_14390</name>
</gene>
<dbReference type="InterPro" id="IPR058696">
    <property type="entry name" value="Fn3_SaeA_5th"/>
</dbReference>
<dbReference type="InterPro" id="IPR058695">
    <property type="entry name" value="SaeA_N"/>
</dbReference>
<accession>A0A7K3LRS2</accession>
<dbReference type="InterPro" id="IPR058692">
    <property type="entry name" value="Fn3_SaeA_2nd"/>
</dbReference>
<feature type="domain" description="SaeA first Fn3-like" evidence="3">
    <location>
        <begin position="273"/>
        <end position="365"/>
    </location>
</feature>
<feature type="domain" description="SaeA fourth Fn3-like" evidence="6">
    <location>
        <begin position="586"/>
        <end position="677"/>
    </location>
</feature>
<feature type="compositionally biased region" description="Basic and acidic residues" evidence="1">
    <location>
        <begin position="182"/>
        <end position="195"/>
    </location>
</feature>
<evidence type="ECO:0000313" key="9">
    <source>
        <dbReference type="Proteomes" id="UP000466307"/>
    </source>
</evidence>
<dbReference type="Pfam" id="PF25833">
    <property type="entry name" value="Fn3_SaeA_3rd"/>
    <property type="match status" value="1"/>
</dbReference>
<evidence type="ECO:0000259" key="6">
    <source>
        <dbReference type="Pfam" id="PF25835"/>
    </source>
</evidence>
<evidence type="ECO:0000259" key="7">
    <source>
        <dbReference type="Pfam" id="PF25836"/>
    </source>
</evidence>
<dbReference type="Pfam" id="PF25831">
    <property type="entry name" value="SaeA_1st"/>
    <property type="match status" value="1"/>
</dbReference>
<feature type="region of interest" description="Disordered" evidence="1">
    <location>
        <begin position="178"/>
        <end position="253"/>
    </location>
</feature>